<name>A0ABP1FA49_9FLAO</name>
<reference evidence="4 5" key="1">
    <citation type="submission" date="2024-05" db="EMBL/GenBank/DDBJ databases">
        <authorList>
            <person name="Duchaud E."/>
        </authorList>
    </citation>
    <scope>NUCLEOTIDE SEQUENCE [LARGE SCALE GENOMIC DNA]</scope>
    <source>
        <strain evidence="4">Ena-SAMPLE-TAB-13-05-2024-13:56:06:370-140305</strain>
    </source>
</reference>
<dbReference type="SUPFAM" id="SSF53474">
    <property type="entry name" value="alpha/beta-Hydrolases"/>
    <property type="match status" value="1"/>
</dbReference>
<protein>
    <recommendedName>
        <fullName evidence="3">Secretion system C-terminal sorting domain-containing protein</fullName>
    </recommendedName>
</protein>
<sequence>MKLKLLKALCLIMITHASFCQNFIEKQLPTPENLSSFFIGPLINSTIHYGAKPSNYNGEIIIFNHGYIDLNQLYFSNNTYYEEAYNAGYQAVFVATTRGEGMWENGKLLAESIDIITEKYKVKEVYIVAHSNGGKASEVAMFHHGKYNKVKKVFALGTPYWGTYLADLSQQWWFNWLWKKTGLNEGSATSTTYYSKDVVRPFFDNHPNNQPEKFVILGTSGFASGHTPIAPLMLASGGILYLHQGTNDGVAPYSSTLRPNGEYVFSKGASKLDHIDVALGQYTWKHILPYLKGLKERTPVSNNSSKNIDSKIISDYQIIHSENDYDNIYLDKGNSSAVINLFHTIEHSDLELKTNNGVIERLRGRNNNTPLNSTYVLNSLSNKIELEAKGKYTALVHQPNGPKMIFKKKDKELIISFINTNAEVDNIEVNMTITKTNNLLGNKSPEETFMYSLNSNRTTKDFRLNTSVFDEGVYSIFITGKHTDFKRSLITGFTVGELNVSKLKSLQQSFTNDSFLSLKSNLISNELQIIDASIIKNTQIDVSLYNIHGQKIITKNLNNNGNTYLLNTSNLTNGLYLLNVNRNGIQKTFKVIKK</sequence>
<comment type="caution">
    <text evidence="4">The sequence shown here is derived from an EMBL/GenBank/DDBJ whole genome shotgun (WGS) entry which is preliminary data.</text>
</comment>
<organism evidence="4 5">
    <name type="scientific">Tenacibaculum vairaonense</name>
    <dbReference type="NCBI Taxonomy" id="3137860"/>
    <lineage>
        <taxon>Bacteria</taxon>
        <taxon>Pseudomonadati</taxon>
        <taxon>Bacteroidota</taxon>
        <taxon>Flavobacteriia</taxon>
        <taxon>Flavobacteriales</taxon>
        <taxon>Flavobacteriaceae</taxon>
        <taxon>Tenacibaculum</taxon>
    </lineage>
</organism>
<evidence type="ECO:0000313" key="4">
    <source>
        <dbReference type="EMBL" id="CAL2107260.1"/>
    </source>
</evidence>
<evidence type="ECO:0000256" key="1">
    <source>
        <dbReference type="ARBA" id="ARBA00022729"/>
    </source>
</evidence>
<keyword evidence="1 2" id="KW-0732">Signal</keyword>
<feature type="signal peptide" evidence="2">
    <location>
        <begin position="1"/>
        <end position="20"/>
    </location>
</feature>
<proteinExistence type="predicted"/>
<evidence type="ECO:0000256" key="2">
    <source>
        <dbReference type="SAM" id="SignalP"/>
    </source>
</evidence>
<dbReference type="InterPro" id="IPR026444">
    <property type="entry name" value="Secre_tail"/>
</dbReference>
<dbReference type="Proteomes" id="UP001497602">
    <property type="component" value="Unassembled WGS sequence"/>
</dbReference>
<evidence type="ECO:0000313" key="5">
    <source>
        <dbReference type="Proteomes" id="UP001497602"/>
    </source>
</evidence>
<keyword evidence="5" id="KW-1185">Reference proteome</keyword>
<dbReference type="RefSeq" id="WP_348738908.1">
    <property type="nucleotide sequence ID" value="NZ_CAXJRC010000033.1"/>
</dbReference>
<feature type="domain" description="Secretion system C-terminal sorting" evidence="3">
    <location>
        <begin position="525"/>
        <end position="592"/>
    </location>
</feature>
<dbReference type="NCBIfam" id="TIGR04183">
    <property type="entry name" value="Por_Secre_tail"/>
    <property type="match status" value="1"/>
</dbReference>
<evidence type="ECO:0000259" key="3">
    <source>
        <dbReference type="Pfam" id="PF18962"/>
    </source>
</evidence>
<dbReference type="Pfam" id="PF18962">
    <property type="entry name" value="Por_Secre_tail"/>
    <property type="match status" value="1"/>
</dbReference>
<dbReference type="Gene3D" id="3.40.50.1820">
    <property type="entry name" value="alpha/beta hydrolase"/>
    <property type="match status" value="1"/>
</dbReference>
<accession>A0ABP1FA49</accession>
<gene>
    <name evidence="4" type="ORF">T190115A13A_30106</name>
</gene>
<dbReference type="InterPro" id="IPR029058">
    <property type="entry name" value="AB_hydrolase_fold"/>
</dbReference>
<feature type="chain" id="PRO_5045667612" description="Secretion system C-terminal sorting domain-containing protein" evidence="2">
    <location>
        <begin position="21"/>
        <end position="594"/>
    </location>
</feature>
<dbReference type="EMBL" id="CAXJRC010000033">
    <property type="protein sequence ID" value="CAL2107260.1"/>
    <property type="molecule type" value="Genomic_DNA"/>
</dbReference>